<reference evidence="1 2" key="1">
    <citation type="submission" date="2018-11" db="EMBL/GenBank/DDBJ databases">
        <title>Genomes From Bacteria Associated with the Canine Oral Cavity: a Test Case for Automated Genome-Based Taxonomic Assignment.</title>
        <authorList>
            <person name="Coil D.A."/>
            <person name="Jospin G."/>
            <person name="Darling A.E."/>
            <person name="Wallis C."/>
            <person name="Davis I.J."/>
            <person name="Harris S."/>
            <person name="Eisen J.A."/>
            <person name="Holcombe L.J."/>
            <person name="O'Flynn C."/>
        </authorList>
    </citation>
    <scope>NUCLEOTIDE SEQUENCE [LARGE SCALE GENOMIC DNA]</scope>
    <source>
        <strain evidence="1 2">COT-280</strain>
    </source>
</reference>
<dbReference type="EMBL" id="RQYC01000004">
    <property type="protein sequence ID" value="RRD90827.1"/>
    <property type="molecule type" value="Genomic_DNA"/>
</dbReference>
<protein>
    <submittedName>
        <fullName evidence="1">Uncharacterized protein</fullName>
    </submittedName>
</protein>
<sequence>MELANIKELIKIGMHYLDNLFKSNPDMLDIEYQIDEFNHDWEIAYHIVSVYSIKPVFILTDLLNKDDETIAEYRLILDQNKNFLDEFFIAYN</sequence>
<evidence type="ECO:0000313" key="2">
    <source>
        <dbReference type="Proteomes" id="UP000269923"/>
    </source>
</evidence>
<comment type="caution">
    <text evidence="1">The sequence shown here is derived from an EMBL/GenBank/DDBJ whole genome shotgun (WGS) entry which is preliminary data.</text>
</comment>
<evidence type="ECO:0000313" key="1">
    <source>
        <dbReference type="EMBL" id="RRD90827.1"/>
    </source>
</evidence>
<keyword evidence="2" id="KW-1185">Reference proteome</keyword>
<dbReference type="OrthoDB" id="9954290at2"/>
<organism evidence="1 2">
    <name type="scientific">Conchiformibius steedae</name>
    <dbReference type="NCBI Taxonomy" id="153493"/>
    <lineage>
        <taxon>Bacteria</taxon>
        <taxon>Pseudomonadati</taxon>
        <taxon>Pseudomonadota</taxon>
        <taxon>Betaproteobacteria</taxon>
        <taxon>Neisseriales</taxon>
        <taxon>Neisseriaceae</taxon>
        <taxon>Conchiformibius</taxon>
    </lineage>
</organism>
<dbReference type="Proteomes" id="UP000269923">
    <property type="component" value="Unassembled WGS sequence"/>
</dbReference>
<accession>A0A3P2A5T7</accession>
<gene>
    <name evidence="1" type="ORF">EII21_04270</name>
</gene>
<dbReference type="RefSeq" id="WP_124794386.1">
    <property type="nucleotide sequence ID" value="NZ_RQYC01000004.1"/>
</dbReference>
<name>A0A3P2A5T7_9NEIS</name>
<proteinExistence type="predicted"/>
<dbReference type="AlphaFoldDB" id="A0A3P2A5T7"/>